<evidence type="ECO:0000313" key="1">
    <source>
        <dbReference type="EMBL" id="GAG00799.1"/>
    </source>
</evidence>
<comment type="caution">
    <text evidence="1">The sequence shown here is derived from an EMBL/GenBank/DDBJ whole genome shotgun (WGS) entry which is preliminary data.</text>
</comment>
<proteinExistence type="predicted"/>
<dbReference type="EMBL" id="BARS01023791">
    <property type="protein sequence ID" value="GAG00799.1"/>
    <property type="molecule type" value="Genomic_DNA"/>
</dbReference>
<reference evidence="1" key="1">
    <citation type="journal article" date="2014" name="Front. Microbiol.">
        <title>High frequency of phylogenetically diverse reductive dehalogenase-homologous genes in deep subseafloor sedimentary metagenomes.</title>
        <authorList>
            <person name="Kawai M."/>
            <person name="Futagami T."/>
            <person name="Toyoda A."/>
            <person name="Takaki Y."/>
            <person name="Nishi S."/>
            <person name="Hori S."/>
            <person name="Arai W."/>
            <person name="Tsubouchi T."/>
            <person name="Morono Y."/>
            <person name="Uchiyama I."/>
            <person name="Ito T."/>
            <person name="Fujiyama A."/>
            <person name="Inagaki F."/>
            <person name="Takami H."/>
        </authorList>
    </citation>
    <scope>NUCLEOTIDE SEQUENCE</scope>
    <source>
        <strain evidence="1">Expedition CK06-06</strain>
    </source>
</reference>
<feature type="non-terminal residue" evidence="1">
    <location>
        <position position="1"/>
    </location>
</feature>
<feature type="non-terminal residue" evidence="1">
    <location>
        <position position="269"/>
    </location>
</feature>
<gene>
    <name evidence="1" type="ORF">S01H1_37857</name>
</gene>
<name>X0U4V5_9ZZZZ</name>
<evidence type="ECO:0008006" key="2">
    <source>
        <dbReference type="Google" id="ProtNLM"/>
    </source>
</evidence>
<protein>
    <recommendedName>
        <fullName evidence="2">Prealbumin-like fold domain-containing protein</fullName>
    </recommendedName>
</protein>
<accession>X0U4V5</accession>
<organism evidence="1">
    <name type="scientific">marine sediment metagenome</name>
    <dbReference type="NCBI Taxonomy" id="412755"/>
    <lineage>
        <taxon>unclassified sequences</taxon>
        <taxon>metagenomes</taxon>
        <taxon>ecological metagenomes</taxon>
    </lineage>
</organism>
<dbReference type="AlphaFoldDB" id="X0U4V5"/>
<sequence>CIQGPSYPSGDCQNATYDGEVLTWENLLPGSYNVTETDPGTQWAVNITGSPATVVSLETATANVTNSYGPGSLNVTKYIEWGDVTSFNSTFEICIQGPSYPSGDCQSATYDGEVLTWENLLPGSYNVTETDPGTQWAVNITGSPATVVSLETASANVTNTYGSCEGSIEILKLQECEQGCTPGYWKVPQHFEDWPAGYNTTDKVGSVFNFTALCVAPLENNTLLDALYYNGGSGELGAARILLRAAVAAVLNAVSLDVNYPRTVSNVVT</sequence>